<dbReference type="EMBL" id="MASJ01000018">
    <property type="protein sequence ID" value="OCS84906.1"/>
    <property type="molecule type" value="Genomic_DNA"/>
</dbReference>
<keyword evidence="4 5" id="KW-0472">Membrane</keyword>
<organism evidence="6 7">
    <name type="scientific">Caryophanon tenue</name>
    <dbReference type="NCBI Taxonomy" id="33978"/>
    <lineage>
        <taxon>Bacteria</taxon>
        <taxon>Bacillati</taxon>
        <taxon>Bacillota</taxon>
        <taxon>Bacilli</taxon>
        <taxon>Bacillales</taxon>
        <taxon>Caryophanaceae</taxon>
        <taxon>Caryophanon</taxon>
    </lineage>
</organism>
<feature type="transmembrane region" description="Helical" evidence="5">
    <location>
        <begin position="250"/>
        <end position="270"/>
    </location>
</feature>
<evidence type="ECO:0000256" key="1">
    <source>
        <dbReference type="ARBA" id="ARBA00004141"/>
    </source>
</evidence>
<dbReference type="AlphaFoldDB" id="A0A1C0YCJ2"/>
<feature type="transmembrane region" description="Helical" evidence="5">
    <location>
        <begin position="93"/>
        <end position="111"/>
    </location>
</feature>
<dbReference type="RefSeq" id="WP_066545388.1">
    <property type="nucleotide sequence ID" value="NZ_MASJ01000018.1"/>
</dbReference>
<keyword evidence="2 5" id="KW-0812">Transmembrane</keyword>
<proteinExistence type="predicted"/>
<evidence type="ECO:0000256" key="4">
    <source>
        <dbReference type="ARBA" id="ARBA00023136"/>
    </source>
</evidence>
<sequence length="285" mass="32935">MNSLQRFHPLFLLTYYALTIGLASYMMHPLVLAFALVMTVLHVALLTSFMQAIKDVLYYGIYGSLLAVMYSAFSHNGITPLFFYNDNAITKEAIVYGAMLGMLLVLLVFCWQSLLLTMQTNHFLFLFTRLHPKVALVFIMVFRFIPYIREHWQQHVLAQKGGHYFETTSRFDRMGRYATLQFHTLMQAIDSVMWKPTVMNSKGYAKQRTQFQLFRWHVRDTVIVIVTLGAAAMALYSVPSFRYYPATDSLTLPPHAFIAIIILYALPVVLEGKEQLSWYYAKSNM</sequence>
<keyword evidence="7" id="KW-1185">Reference proteome</keyword>
<feature type="transmembrane region" description="Helical" evidence="5">
    <location>
        <begin position="221"/>
        <end position="238"/>
    </location>
</feature>
<accession>A0A1C0YCJ2</accession>
<gene>
    <name evidence="6" type="ORF">A6M13_14495</name>
</gene>
<name>A0A1C0YCJ2_9BACL</name>
<evidence type="ECO:0008006" key="8">
    <source>
        <dbReference type="Google" id="ProtNLM"/>
    </source>
</evidence>
<feature type="transmembrane region" description="Helical" evidence="5">
    <location>
        <begin position="56"/>
        <end position="73"/>
    </location>
</feature>
<dbReference type="InterPro" id="IPR003339">
    <property type="entry name" value="ABC/ECF_trnsptr_transmembrane"/>
</dbReference>
<evidence type="ECO:0000256" key="5">
    <source>
        <dbReference type="SAM" id="Phobius"/>
    </source>
</evidence>
<evidence type="ECO:0000256" key="3">
    <source>
        <dbReference type="ARBA" id="ARBA00022989"/>
    </source>
</evidence>
<keyword evidence="3 5" id="KW-1133">Transmembrane helix</keyword>
<reference evidence="6 7" key="1">
    <citation type="submission" date="2016-07" db="EMBL/GenBank/DDBJ databases">
        <title>Caryophanon tenue genome sequencing.</title>
        <authorList>
            <person name="Verma A."/>
            <person name="Pal Y."/>
            <person name="Krishnamurthi S."/>
        </authorList>
    </citation>
    <scope>NUCLEOTIDE SEQUENCE [LARGE SCALE GENOMIC DNA]</scope>
    <source>
        <strain evidence="6 7">DSM 14152</strain>
    </source>
</reference>
<protein>
    <recommendedName>
        <fullName evidence="8">Cobalt transporter</fullName>
    </recommendedName>
</protein>
<dbReference type="GO" id="GO:0005886">
    <property type="term" value="C:plasma membrane"/>
    <property type="evidence" value="ECO:0007669"/>
    <property type="project" value="UniProtKB-ARBA"/>
</dbReference>
<feature type="transmembrane region" description="Helical" evidence="5">
    <location>
        <begin position="31"/>
        <end position="49"/>
    </location>
</feature>
<dbReference type="Proteomes" id="UP000093199">
    <property type="component" value="Unassembled WGS sequence"/>
</dbReference>
<feature type="transmembrane region" description="Helical" evidence="5">
    <location>
        <begin position="7"/>
        <end position="25"/>
    </location>
</feature>
<evidence type="ECO:0000313" key="7">
    <source>
        <dbReference type="Proteomes" id="UP000093199"/>
    </source>
</evidence>
<comment type="subcellular location">
    <subcellularLocation>
        <location evidence="1">Membrane</location>
        <topology evidence="1">Multi-pass membrane protein</topology>
    </subcellularLocation>
</comment>
<evidence type="ECO:0000313" key="6">
    <source>
        <dbReference type="EMBL" id="OCS84906.1"/>
    </source>
</evidence>
<dbReference type="STRING" id="33978.A6M13_14495"/>
<dbReference type="CDD" id="cd16914">
    <property type="entry name" value="EcfT"/>
    <property type="match status" value="1"/>
</dbReference>
<comment type="caution">
    <text evidence="6">The sequence shown here is derived from an EMBL/GenBank/DDBJ whole genome shotgun (WGS) entry which is preliminary data.</text>
</comment>
<evidence type="ECO:0000256" key="2">
    <source>
        <dbReference type="ARBA" id="ARBA00022692"/>
    </source>
</evidence>